<protein>
    <recommendedName>
        <fullName evidence="2">Nitrile hydratase alpha/Thiocyanate hydrolase gamma domain-containing protein</fullName>
    </recommendedName>
</protein>
<dbReference type="InterPro" id="IPR004232">
    <property type="entry name" value="CN_Hdrtase_a/SCN_Hdrlase_g"/>
</dbReference>
<evidence type="ECO:0000259" key="2">
    <source>
        <dbReference type="Pfam" id="PF02979"/>
    </source>
</evidence>
<feature type="domain" description="Nitrile hydratase alpha/Thiocyanate hydrolase gamma" evidence="2">
    <location>
        <begin position="7"/>
        <end position="62"/>
    </location>
</feature>
<dbReference type="RefSeq" id="WP_134214532.1">
    <property type="nucleotide sequence ID" value="NZ_QFFZ01000035.1"/>
</dbReference>
<dbReference type="Pfam" id="PF02979">
    <property type="entry name" value="NHase_alpha"/>
    <property type="match status" value="1"/>
</dbReference>
<keyword evidence="1" id="KW-0479">Metal-binding</keyword>
<organism evidence="3 4">
    <name type="scientific">Pelotomaculum propionicicum</name>
    <dbReference type="NCBI Taxonomy" id="258475"/>
    <lineage>
        <taxon>Bacteria</taxon>
        <taxon>Bacillati</taxon>
        <taxon>Bacillota</taxon>
        <taxon>Clostridia</taxon>
        <taxon>Eubacteriales</taxon>
        <taxon>Desulfotomaculaceae</taxon>
        <taxon>Pelotomaculum</taxon>
    </lineage>
</organism>
<dbReference type="GO" id="GO:0046914">
    <property type="term" value="F:transition metal ion binding"/>
    <property type="evidence" value="ECO:0007669"/>
    <property type="project" value="InterPro"/>
</dbReference>
<dbReference type="InterPro" id="IPR036648">
    <property type="entry name" value="CN_Hdrase_a/SCN_Hdrase_g_sf"/>
</dbReference>
<dbReference type="Proteomes" id="UP000297597">
    <property type="component" value="Unassembled WGS sequence"/>
</dbReference>
<accession>A0A4Y7RME6</accession>
<evidence type="ECO:0000256" key="1">
    <source>
        <dbReference type="ARBA" id="ARBA00022723"/>
    </source>
</evidence>
<dbReference type="GO" id="GO:0003824">
    <property type="term" value="F:catalytic activity"/>
    <property type="evidence" value="ECO:0007669"/>
    <property type="project" value="InterPro"/>
</dbReference>
<dbReference type="OrthoDB" id="1809698at2"/>
<evidence type="ECO:0000313" key="4">
    <source>
        <dbReference type="Proteomes" id="UP000297597"/>
    </source>
</evidence>
<dbReference type="AlphaFoldDB" id="A0A4Y7RME6"/>
<dbReference type="Gene3D" id="3.90.330.10">
    <property type="entry name" value="Nitrile hydratase alpha /Thiocyanate hydrolase gamma"/>
    <property type="match status" value="2"/>
</dbReference>
<sequence length="97" mass="10703">MDREEMNKKMGQVIARAWSDADFKARLLADPAETLRAEGIEFPAGVKVKAVENTSEQFYLVIPQKPDELSDEKLDTVAGGYCGSRPCSVQCNFCTVS</sequence>
<dbReference type="SUPFAM" id="SSF56209">
    <property type="entry name" value="Nitrile hydratase alpha chain"/>
    <property type="match status" value="1"/>
</dbReference>
<evidence type="ECO:0000313" key="3">
    <source>
        <dbReference type="EMBL" id="TEB09920.1"/>
    </source>
</evidence>
<dbReference type="NCBIfam" id="TIGR03793">
    <property type="entry name" value="leader_NHLP"/>
    <property type="match status" value="1"/>
</dbReference>
<reference evidence="3 4" key="1">
    <citation type="journal article" date="2018" name="Environ. Microbiol.">
        <title>Novel energy conservation strategies and behaviour of Pelotomaculum schinkii driving syntrophic propionate catabolism.</title>
        <authorList>
            <person name="Hidalgo-Ahumada C.A.P."/>
            <person name="Nobu M.K."/>
            <person name="Narihiro T."/>
            <person name="Tamaki H."/>
            <person name="Liu W.T."/>
            <person name="Kamagata Y."/>
            <person name="Stams A.J.M."/>
            <person name="Imachi H."/>
            <person name="Sousa D.Z."/>
        </authorList>
    </citation>
    <scope>NUCLEOTIDE SEQUENCE [LARGE SCALE GENOMIC DNA]</scope>
    <source>
        <strain evidence="3 4">MGP</strain>
    </source>
</reference>
<gene>
    <name evidence="3" type="ORF">Pmgp_02723</name>
</gene>
<dbReference type="EMBL" id="QFFZ01000035">
    <property type="protein sequence ID" value="TEB09920.1"/>
    <property type="molecule type" value="Genomic_DNA"/>
</dbReference>
<comment type="caution">
    <text evidence="3">The sequence shown here is derived from an EMBL/GenBank/DDBJ whole genome shotgun (WGS) entry which is preliminary data.</text>
</comment>
<proteinExistence type="predicted"/>
<keyword evidence="4" id="KW-1185">Reference proteome</keyword>
<name>A0A4Y7RME6_9FIRM</name>
<dbReference type="InterPro" id="IPR022513">
    <property type="entry name" value="TOMM_pelo"/>
</dbReference>